<evidence type="ECO:0000313" key="3">
    <source>
        <dbReference type="Proteomes" id="UP001197214"/>
    </source>
</evidence>
<organism evidence="2 3">
    <name type="scientific">Stakelama flava</name>
    <dbReference type="NCBI Taxonomy" id="2860338"/>
    <lineage>
        <taxon>Bacteria</taxon>
        <taxon>Pseudomonadati</taxon>
        <taxon>Pseudomonadota</taxon>
        <taxon>Alphaproteobacteria</taxon>
        <taxon>Sphingomonadales</taxon>
        <taxon>Sphingomonadaceae</taxon>
        <taxon>Stakelama</taxon>
    </lineage>
</organism>
<feature type="domain" description="Transglutaminase-like" evidence="1">
    <location>
        <begin position="159"/>
        <end position="223"/>
    </location>
</feature>
<dbReference type="Pfam" id="PF01841">
    <property type="entry name" value="Transglut_core"/>
    <property type="match status" value="1"/>
</dbReference>
<dbReference type="PANTHER" id="PTHR33490">
    <property type="entry name" value="BLR5614 PROTEIN-RELATED"/>
    <property type="match status" value="1"/>
</dbReference>
<name>A0ABS6XHT7_9SPHN</name>
<dbReference type="InterPro" id="IPR013589">
    <property type="entry name" value="Bac_transglu_N"/>
</dbReference>
<dbReference type="SMART" id="SM00460">
    <property type="entry name" value="TGc"/>
    <property type="match status" value="1"/>
</dbReference>
<dbReference type="PANTHER" id="PTHR33490:SF6">
    <property type="entry name" value="SLL1049 PROTEIN"/>
    <property type="match status" value="1"/>
</dbReference>
<proteinExistence type="predicted"/>
<evidence type="ECO:0000259" key="1">
    <source>
        <dbReference type="SMART" id="SM00460"/>
    </source>
</evidence>
<protein>
    <submittedName>
        <fullName evidence="2">Transglutaminase family protein</fullName>
    </submittedName>
</protein>
<dbReference type="Proteomes" id="UP001197214">
    <property type="component" value="Unassembled WGS sequence"/>
</dbReference>
<comment type="caution">
    <text evidence="2">The sequence shown here is derived from an EMBL/GenBank/DDBJ whole genome shotgun (WGS) entry which is preliminary data.</text>
</comment>
<dbReference type="RefSeq" id="WP_219236884.1">
    <property type="nucleotide sequence ID" value="NZ_JAHWZX010000002.1"/>
</dbReference>
<keyword evidence="3" id="KW-1185">Reference proteome</keyword>
<dbReference type="EMBL" id="JAHWZX010000002">
    <property type="protein sequence ID" value="MBW4329768.1"/>
    <property type="molecule type" value="Genomic_DNA"/>
</dbReference>
<gene>
    <name evidence="2" type="ORF">KY084_02620</name>
</gene>
<dbReference type="Pfam" id="PF08379">
    <property type="entry name" value="Bact_transglu_N"/>
    <property type="match status" value="1"/>
</dbReference>
<accession>A0ABS6XHT7</accession>
<sequence length="269" mass="28964">MRVAVNHVTRYRFDEAQDRIIQAVRMRPCETDHQTVVAWRFDVDCDARLKKHEDGFGNEVTMIYVPGPVKAVDLVVTGEVLTDGAANGIVQGAAEPLPPELFLRSSPRTAPAKAIGKFAHDIMSGEPTIELLHKLNIAVGERLTEKPGKPEDSRVASDVFEAGEATVREMANVLVTAARAANLPARFVSGYRASKSDEPAESLHAWAEIYLSDLGWVGFDPAAGISPDQCYVRVAVGLDDADTAPFSGSRAGPGEETLDVEVQVGAAQN</sequence>
<dbReference type="InterPro" id="IPR002931">
    <property type="entry name" value="Transglutaminase-like"/>
</dbReference>
<evidence type="ECO:0000313" key="2">
    <source>
        <dbReference type="EMBL" id="MBW4329768.1"/>
    </source>
</evidence>
<reference evidence="2 3" key="1">
    <citation type="submission" date="2021-07" db="EMBL/GenBank/DDBJ databases">
        <title>Stakelama flava sp. nov., a novel endophytic bacterium isolated from branch of Kandelia candel.</title>
        <authorList>
            <person name="Tuo L."/>
        </authorList>
    </citation>
    <scope>NUCLEOTIDE SEQUENCE [LARGE SCALE GENOMIC DNA]</scope>
    <source>
        <strain evidence="2 3">CBK3Z-3</strain>
    </source>
</reference>